<feature type="non-terminal residue" evidence="2">
    <location>
        <position position="37"/>
    </location>
</feature>
<dbReference type="Proteomes" id="UP000220768">
    <property type="component" value="Unassembled WGS sequence"/>
</dbReference>
<keyword evidence="1" id="KW-1133">Transmembrane helix</keyword>
<evidence type="ECO:0000256" key="1">
    <source>
        <dbReference type="SAM" id="Phobius"/>
    </source>
</evidence>
<comment type="caution">
    <text evidence="2">The sequence shown here is derived from an EMBL/GenBank/DDBJ whole genome shotgun (WGS) entry which is preliminary data.</text>
</comment>
<protein>
    <submittedName>
        <fullName evidence="2">ABC transporter</fullName>
    </submittedName>
</protein>
<keyword evidence="3" id="KW-1185">Reference proteome</keyword>
<dbReference type="AlphaFoldDB" id="A0A2A6J1B4"/>
<name>A0A2A6J1B4_9HYPH</name>
<keyword evidence="1" id="KW-0472">Membrane</keyword>
<organism evidence="2 3">
    <name type="scientific">Rhizobium chutanense</name>
    <dbReference type="NCBI Taxonomy" id="2035448"/>
    <lineage>
        <taxon>Bacteria</taxon>
        <taxon>Pseudomonadati</taxon>
        <taxon>Pseudomonadota</taxon>
        <taxon>Alphaproteobacteria</taxon>
        <taxon>Hyphomicrobiales</taxon>
        <taxon>Rhizobiaceae</taxon>
        <taxon>Rhizobium/Agrobacterium group</taxon>
        <taxon>Rhizobium</taxon>
    </lineage>
</organism>
<dbReference type="EMBL" id="NWSV01000064">
    <property type="protein sequence ID" value="PDS99978.1"/>
    <property type="molecule type" value="Genomic_DNA"/>
</dbReference>
<evidence type="ECO:0000313" key="2">
    <source>
        <dbReference type="EMBL" id="PDS99978.1"/>
    </source>
</evidence>
<reference evidence="2 3" key="1">
    <citation type="submission" date="2017-09" db="EMBL/GenBank/DDBJ databases">
        <title>Comparative genomics of rhizobia isolated from Phaseolus vulgaris in China.</title>
        <authorList>
            <person name="Tong W."/>
        </authorList>
    </citation>
    <scope>NUCLEOTIDE SEQUENCE [LARGE SCALE GENOMIC DNA]</scope>
    <source>
        <strain evidence="2 3">C5</strain>
    </source>
</reference>
<gene>
    <name evidence="2" type="ORF">CO666_33180</name>
</gene>
<evidence type="ECO:0000313" key="3">
    <source>
        <dbReference type="Proteomes" id="UP000220768"/>
    </source>
</evidence>
<feature type="transmembrane region" description="Helical" evidence="1">
    <location>
        <begin position="20"/>
        <end position="36"/>
    </location>
</feature>
<sequence length="37" mass="3964">MTTTSDAAGLTVKRKFKSEMSMAFVLVGIALIFEVLG</sequence>
<proteinExistence type="predicted"/>
<keyword evidence="1" id="KW-0812">Transmembrane</keyword>
<accession>A0A2A6J1B4</accession>